<dbReference type="RefSeq" id="WP_128694686.1">
    <property type="nucleotide sequence ID" value="NZ_LHQS01000003.1"/>
</dbReference>
<dbReference type="PANTHER" id="PTHR28106">
    <property type="entry name" value="MITOCHONDRIAL ATPASE COMPLEX SUBUNIT ATP10"/>
    <property type="match status" value="1"/>
</dbReference>
<protein>
    <submittedName>
        <fullName evidence="1">Uncharacterized protein</fullName>
    </submittedName>
</protein>
<evidence type="ECO:0000313" key="2">
    <source>
        <dbReference type="Proteomes" id="UP000290932"/>
    </source>
</evidence>
<organism evidence="1 2">
    <name type="scientific">Methanoculleus taiwanensis</name>
    <dbReference type="NCBI Taxonomy" id="1550565"/>
    <lineage>
        <taxon>Archaea</taxon>
        <taxon>Methanobacteriati</taxon>
        <taxon>Methanobacteriota</taxon>
        <taxon>Stenosarchaea group</taxon>
        <taxon>Methanomicrobia</taxon>
        <taxon>Methanomicrobiales</taxon>
        <taxon>Methanomicrobiaceae</taxon>
        <taxon>Methanoculleus</taxon>
    </lineage>
</organism>
<dbReference type="EMBL" id="LHQS01000003">
    <property type="protein sequence ID" value="RXE55491.1"/>
    <property type="molecule type" value="Genomic_DNA"/>
</dbReference>
<comment type="caution">
    <text evidence="1">The sequence shown here is derived from an EMBL/GenBank/DDBJ whole genome shotgun (WGS) entry which is preliminary data.</text>
</comment>
<dbReference type="AlphaFoldDB" id="A0A498GXH3"/>
<accession>A0A498GXH3</accession>
<name>A0A498GXH3_9EURY</name>
<proteinExistence type="predicted"/>
<gene>
    <name evidence="1" type="ORF">ABH15_12275</name>
</gene>
<dbReference type="InterPro" id="IPR007849">
    <property type="entry name" value="ATP10"/>
</dbReference>
<dbReference type="Pfam" id="PF05176">
    <property type="entry name" value="ATP-synt_10"/>
    <property type="match status" value="1"/>
</dbReference>
<sequence>MDIGSGTTEPIFAVEGRRFPSLTATTLDGKTMALPEDLSGDLSLIVIAFPRWVQQVQETWTGPFEYAFSGNPRVKAYLVTVVAGRLGEALTSRVDETLRGALPPEKHDRVLTYAGNFDDYARQLGFGDISLAYLYLLDGEGTIRWAEKGTTTPKGVDSLLNAARTILEEFR</sequence>
<dbReference type="OrthoDB" id="134694at2157"/>
<keyword evidence="2" id="KW-1185">Reference proteome</keyword>
<dbReference type="PANTHER" id="PTHR28106:SF1">
    <property type="entry name" value="MITOCHONDRIAL ATPASE COMPLEX SUBUNIT ATP10"/>
    <property type="match status" value="1"/>
</dbReference>
<dbReference type="Proteomes" id="UP000290932">
    <property type="component" value="Unassembled WGS sequence"/>
</dbReference>
<evidence type="ECO:0000313" key="1">
    <source>
        <dbReference type="EMBL" id="RXE55491.1"/>
    </source>
</evidence>
<reference evidence="1 2" key="1">
    <citation type="journal article" date="2015" name="Int. J. Syst. Evol. Microbiol.">
        <title>Methanoculleus taiwanensis sp. nov., a methanogen isolated from deep marine sediment at the deformation front area near Taiwan.</title>
        <authorList>
            <person name="Weng C.Y."/>
            <person name="Chen S.C."/>
            <person name="Lai M.C."/>
            <person name="Wu S.Y."/>
            <person name="Lin S."/>
            <person name="Yang T.F."/>
            <person name="Chen P.C."/>
        </authorList>
    </citation>
    <scope>NUCLEOTIDE SEQUENCE [LARGE SCALE GENOMIC DNA]</scope>
    <source>
        <strain evidence="1 2">CYW4</strain>
    </source>
</reference>